<proteinExistence type="inferred from homology"/>
<evidence type="ECO:0000256" key="1">
    <source>
        <dbReference type="ARBA" id="ARBA00004651"/>
    </source>
</evidence>
<comment type="caution">
    <text evidence="9">The sequence shown here is derived from an EMBL/GenBank/DDBJ whole genome shotgun (WGS) entry which is preliminary data.</text>
</comment>
<evidence type="ECO:0000313" key="9">
    <source>
        <dbReference type="EMBL" id="ELZ19887.1"/>
    </source>
</evidence>
<feature type="transmembrane region" description="Helical" evidence="7">
    <location>
        <begin position="230"/>
        <end position="252"/>
    </location>
</feature>
<name>M0CC12_9EURY</name>
<evidence type="ECO:0000256" key="7">
    <source>
        <dbReference type="RuleBase" id="RU363032"/>
    </source>
</evidence>
<protein>
    <submittedName>
        <fullName evidence="9">Dipeptide/oligopeptide/nickel ABC transporter permease</fullName>
    </submittedName>
</protein>
<comment type="subcellular location">
    <subcellularLocation>
        <location evidence="1 7">Cell membrane</location>
        <topology evidence="1 7">Multi-pass membrane protein</topology>
    </subcellularLocation>
</comment>
<keyword evidence="10" id="KW-1185">Reference proteome</keyword>
<keyword evidence="2 7" id="KW-0813">Transport</keyword>
<organism evidence="9 10">
    <name type="scientific">Halosimplex carlsbadense 2-9-1</name>
    <dbReference type="NCBI Taxonomy" id="797114"/>
    <lineage>
        <taxon>Archaea</taxon>
        <taxon>Methanobacteriati</taxon>
        <taxon>Methanobacteriota</taxon>
        <taxon>Stenosarchaea group</taxon>
        <taxon>Halobacteria</taxon>
        <taxon>Halobacteriales</taxon>
        <taxon>Haloarculaceae</taxon>
        <taxon>Halosimplex</taxon>
    </lineage>
</organism>
<feature type="domain" description="ABC transmembrane type-1" evidence="8">
    <location>
        <begin position="105"/>
        <end position="296"/>
    </location>
</feature>
<dbReference type="AlphaFoldDB" id="M0CC12"/>
<dbReference type="RefSeq" id="WP_006885933.1">
    <property type="nucleotide sequence ID" value="NZ_AOIU01000048.1"/>
</dbReference>
<reference evidence="9 10" key="1">
    <citation type="journal article" date="2014" name="PLoS Genet.">
        <title>Phylogenetically driven sequencing of extremely halophilic archaea reveals strategies for static and dynamic osmo-response.</title>
        <authorList>
            <person name="Becker E.A."/>
            <person name="Seitzer P.M."/>
            <person name="Tritt A."/>
            <person name="Larsen D."/>
            <person name="Krusor M."/>
            <person name="Yao A.I."/>
            <person name="Wu D."/>
            <person name="Madern D."/>
            <person name="Eisen J.A."/>
            <person name="Darling A.E."/>
            <person name="Facciotti M.T."/>
        </authorList>
    </citation>
    <scope>NUCLEOTIDE SEQUENCE [LARGE SCALE GENOMIC DNA]</scope>
    <source>
        <strain evidence="9 10">2-9-1</strain>
    </source>
</reference>
<dbReference type="STRING" id="797114.C475_21354"/>
<dbReference type="PANTHER" id="PTHR30465:SF0">
    <property type="entry name" value="OLIGOPEPTIDE TRANSPORT SYSTEM PERMEASE PROTEIN APPB"/>
    <property type="match status" value="1"/>
</dbReference>
<dbReference type="Pfam" id="PF00528">
    <property type="entry name" value="BPD_transp_1"/>
    <property type="match status" value="1"/>
</dbReference>
<keyword evidence="6 7" id="KW-0472">Membrane</keyword>
<dbReference type="Proteomes" id="UP000011626">
    <property type="component" value="Unassembled WGS sequence"/>
</dbReference>
<evidence type="ECO:0000256" key="4">
    <source>
        <dbReference type="ARBA" id="ARBA00022692"/>
    </source>
</evidence>
<evidence type="ECO:0000256" key="2">
    <source>
        <dbReference type="ARBA" id="ARBA00022448"/>
    </source>
</evidence>
<dbReference type="SUPFAM" id="SSF161098">
    <property type="entry name" value="MetI-like"/>
    <property type="match status" value="1"/>
</dbReference>
<feature type="transmembrane region" description="Helical" evidence="7">
    <location>
        <begin position="177"/>
        <end position="196"/>
    </location>
</feature>
<gene>
    <name evidence="9" type="ORF">C475_21354</name>
</gene>
<feature type="transmembrane region" description="Helical" evidence="7">
    <location>
        <begin position="277"/>
        <end position="300"/>
    </location>
</feature>
<sequence>MSYVRYLLRRAAFAVLSAYLVVTLTFFVIASTVRLRLQQRLALASWGGASEEQLESIREGFVAARNLDTPIHERYVGWLVDVTTLDWGYSFAYRRPVIAVLDGRVQATLGYVVPGVVVAVLAGVLLGLFAALAKDGAFDWSVRLTAYALFGVPVFVFVVYLRYLSAEGVVPLSLGRWALATTAVAASLLAGQVRFARASALEQTGRSFVKMLRAKGADRLRLARHVLRNAAIPIVSLSVTELLAVLVLNIYIVEEVVGIPGLAGASLRAIRESDTALVIWTTLVVVFIGITGNFLQDVLYGSLDPRVRSENERR</sequence>
<accession>M0CC12</accession>
<dbReference type="OrthoDB" id="44105at2157"/>
<dbReference type="PANTHER" id="PTHR30465">
    <property type="entry name" value="INNER MEMBRANE ABC TRANSPORTER"/>
    <property type="match status" value="1"/>
</dbReference>
<dbReference type="eggNOG" id="arCOG00751">
    <property type="taxonomic scope" value="Archaea"/>
</dbReference>
<feature type="transmembrane region" description="Helical" evidence="7">
    <location>
        <begin position="144"/>
        <end position="165"/>
    </location>
</feature>
<feature type="transmembrane region" description="Helical" evidence="7">
    <location>
        <begin position="12"/>
        <end position="33"/>
    </location>
</feature>
<evidence type="ECO:0000256" key="5">
    <source>
        <dbReference type="ARBA" id="ARBA00022989"/>
    </source>
</evidence>
<dbReference type="PROSITE" id="PS50928">
    <property type="entry name" value="ABC_TM1"/>
    <property type="match status" value="1"/>
</dbReference>
<evidence type="ECO:0000313" key="10">
    <source>
        <dbReference type="Proteomes" id="UP000011626"/>
    </source>
</evidence>
<dbReference type="InterPro" id="IPR000515">
    <property type="entry name" value="MetI-like"/>
</dbReference>
<evidence type="ECO:0000256" key="6">
    <source>
        <dbReference type="ARBA" id="ARBA00023136"/>
    </source>
</evidence>
<dbReference type="InterPro" id="IPR035906">
    <property type="entry name" value="MetI-like_sf"/>
</dbReference>
<evidence type="ECO:0000256" key="3">
    <source>
        <dbReference type="ARBA" id="ARBA00022475"/>
    </source>
</evidence>
<comment type="similarity">
    <text evidence="7">Belongs to the binding-protein-dependent transport system permease family.</text>
</comment>
<keyword evidence="5 7" id="KW-1133">Transmembrane helix</keyword>
<dbReference type="GO" id="GO:0005886">
    <property type="term" value="C:plasma membrane"/>
    <property type="evidence" value="ECO:0007669"/>
    <property type="project" value="UniProtKB-SubCell"/>
</dbReference>
<dbReference type="GO" id="GO:0055085">
    <property type="term" value="P:transmembrane transport"/>
    <property type="evidence" value="ECO:0007669"/>
    <property type="project" value="InterPro"/>
</dbReference>
<dbReference type="Gene3D" id="1.10.3720.10">
    <property type="entry name" value="MetI-like"/>
    <property type="match status" value="1"/>
</dbReference>
<feature type="transmembrane region" description="Helical" evidence="7">
    <location>
        <begin position="111"/>
        <end position="132"/>
    </location>
</feature>
<evidence type="ECO:0000259" key="8">
    <source>
        <dbReference type="PROSITE" id="PS50928"/>
    </source>
</evidence>
<dbReference type="EMBL" id="AOIU01000048">
    <property type="protein sequence ID" value="ELZ19887.1"/>
    <property type="molecule type" value="Genomic_DNA"/>
</dbReference>
<keyword evidence="4 7" id="KW-0812">Transmembrane</keyword>
<keyword evidence="3" id="KW-1003">Cell membrane</keyword>